<organism evidence="2 3">
    <name type="scientific">Neorhodopirellula lusitana</name>
    <dbReference type="NCBI Taxonomy" id="445327"/>
    <lineage>
        <taxon>Bacteria</taxon>
        <taxon>Pseudomonadati</taxon>
        <taxon>Planctomycetota</taxon>
        <taxon>Planctomycetia</taxon>
        <taxon>Pirellulales</taxon>
        <taxon>Pirellulaceae</taxon>
        <taxon>Neorhodopirellula</taxon>
    </lineage>
</organism>
<gene>
    <name evidence="2" type="ORF">SAMN06265222_101208</name>
</gene>
<dbReference type="Proteomes" id="UP001158067">
    <property type="component" value="Unassembled WGS sequence"/>
</dbReference>
<proteinExistence type="predicted"/>
<feature type="region of interest" description="Disordered" evidence="1">
    <location>
        <begin position="1"/>
        <end position="27"/>
    </location>
</feature>
<protein>
    <submittedName>
        <fullName evidence="2">Uncharacterized protein</fullName>
    </submittedName>
</protein>
<keyword evidence="3" id="KW-1185">Reference proteome</keyword>
<dbReference type="EMBL" id="FXUG01000001">
    <property type="protein sequence ID" value="SMP38907.1"/>
    <property type="molecule type" value="Genomic_DNA"/>
</dbReference>
<reference evidence="2 3" key="1">
    <citation type="submission" date="2017-05" db="EMBL/GenBank/DDBJ databases">
        <authorList>
            <person name="Varghese N."/>
            <person name="Submissions S."/>
        </authorList>
    </citation>
    <scope>NUCLEOTIDE SEQUENCE [LARGE SCALE GENOMIC DNA]</scope>
    <source>
        <strain evidence="2 3">DSM 25457</strain>
    </source>
</reference>
<feature type="compositionally biased region" description="Basic and acidic residues" evidence="1">
    <location>
        <begin position="11"/>
        <end position="20"/>
    </location>
</feature>
<evidence type="ECO:0000313" key="3">
    <source>
        <dbReference type="Proteomes" id="UP001158067"/>
    </source>
</evidence>
<evidence type="ECO:0000256" key="1">
    <source>
        <dbReference type="SAM" id="MobiDB-lite"/>
    </source>
</evidence>
<evidence type="ECO:0000313" key="2">
    <source>
        <dbReference type="EMBL" id="SMP38907.1"/>
    </source>
</evidence>
<sequence length="183" mass="20759">MDVSASGSESIDVHSPDFAKPHPHHQTARVSLAIRVYHPADKARRHHPRHAHWNGHHHTHRWRIRCHDPLEPTGKRTSHRSSYAVELGFGREDQAISCLSFVSMTEPRGMQIRLPGTRTVDRNRIPQILLSVVKRFVTSRPPHPPPSAQACKPIAAHPADTEYKDSQIPRSIGPLRLLEHCFP</sequence>
<accession>A0ABY1PN88</accession>
<comment type="caution">
    <text evidence="2">The sequence shown here is derived from an EMBL/GenBank/DDBJ whole genome shotgun (WGS) entry which is preliminary data.</text>
</comment>
<name>A0ABY1PN88_9BACT</name>